<comment type="similarity">
    <text evidence="2">Belongs to the bacterial solute-binding protein SsuA/TauA family.</text>
</comment>
<evidence type="ECO:0000256" key="6">
    <source>
        <dbReference type="ARBA" id="ARBA00070228"/>
    </source>
</evidence>
<comment type="subcellular location">
    <subcellularLocation>
        <location evidence="1">Periplasm</location>
    </subcellularLocation>
</comment>
<evidence type="ECO:0000256" key="4">
    <source>
        <dbReference type="ARBA" id="ARBA00022729"/>
    </source>
</evidence>
<evidence type="ECO:0000259" key="7">
    <source>
        <dbReference type="SMART" id="SM00062"/>
    </source>
</evidence>
<proteinExistence type="inferred from homology"/>
<dbReference type="SUPFAM" id="SSF53850">
    <property type="entry name" value="Periplasmic binding protein-like II"/>
    <property type="match status" value="1"/>
</dbReference>
<comment type="caution">
    <text evidence="8">The sequence shown here is derived from an EMBL/GenBank/DDBJ whole genome shotgun (WGS) entry which is preliminary data.</text>
</comment>
<dbReference type="GO" id="GO:0016020">
    <property type="term" value="C:membrane"/>
    <property type="evidence" value="ECO:0007669"/>
    <property type="project" value="InterPro"/>
</dbReference>
<evidence type="ECO:0000313" key="8">
    <source>
        <dbReference type="EMBL" id="ORB52560.1"/>
    </source>
</evidence>
<dbReference type="InterPro" id="IPR010067">
    <property type="entry name" value="ABC_SsuA_sub-bd"/>
</dbReference>
<protein>
    <recommendedName>
        <fullName evidence="6">Putative aliphatic sulfonates-binding protein</fullName>
    </recommendedName>
</protein>
<dbReference type="Gene3D" id="3.40.190.10">
    <property type="entry name" value="Periplasmic binding protein-like II"/>
    <property type="match status" value="2"/>
</dbReference>
<dbReference type="PROSITE" id="PS51257">
    <property type="entry name" value="PROKAR_LIPOPROTEIN"/>
    <property type="match status" value="1"/>
</dbReference>
<evidence type="ECO:0000256" key="1">
    <source>
        <dbReference type="ARBA" id="ARBA00004418"/>
    </source>
</evidence>
<name>A0A1X0IV26_9MYCO</name>
<sequence length="353" mass="37162">MTPKPRNTEESSLRSLAFKSIVGVTAILLSLTACTSGRDEAGDSAAPQLVPLSELAGLTLHVGDQKGGTEALLRAAGELDNVPYKIEFSTFTSGPPQIEAATAGKIDFAVTGNTPPIFGAASKAKIKVVSGYTNDASGDQILVPADSAIHAVTDLRGKKVLVGKGSSAHGHLLLQLQKAGLTIKDIQAVFLQPADAFTALSQGQADAWAIWDPYTAIAEKQLKVRTLVTASGVANGYGFGVAAQSALRDAQRNTALSDLVQRIARASSWAQAHPQEWYAKYAAAIGIDPAAAALAQSRSVRLSIPLNDEVNASEQNLTDLFAQSGQIQGKPTFSDFVDNRFNDVLSQFFVKSQ</sequence>
<evidence type="ECO:0000256" key="5">
    <source>
        <dbReference type="ARBA" id="ARBA00055538"/>
    </source>
</evidence>
<dbReference type="Proteomes" id="UP000192434">
    <property type="component" value="Unassembled WGS sequence"/>
</dbReference>
<feature type="domain" description="Solute-binding protein family 3/N-terminal" evidence="7">
    <location>
        <begin position="59"/>
        <end position="267"/>
    </location>
</feature>
<dbReference type="InterPro" id="IPR001638">
    <property type="entry name" value="Solute-binding_3/MltF_N"/>
</dbReference>
<dbReference type="InterPro" id="IPR015168">
    <property type="entry name" value="SsuA/THI5"/>
</dbReference>
<dbReference type="FunFam" id="3.40.190.10:FF:000050">
    <property type="entry name" value="Sulfonate ABC transporter substrate-binding protein"/>
    <property type="match status" value="1"/>
</dbReference>
<dbReference type="PANTHER" id="PTHR30024:SF48">
    <property type="entry name" value="ABC TRANSPORTER SUBSTRATE-BINDING PROTEIN"/>
    <property type="match status" value="1"/>
</dbReference>
<comment type="function">
    <text evidence="5">Part of a binding-protein-dependent transport system for aliphatic sulfonates. Putative binding protein.</text>
</comment>
<keyword evidence="3" id="KW-0813">Transport</keyword>
<dbReference type="GO" id="GO:0042597">
    <property type="term" value="C:periplasmic space"/>
    <property type="evidence" value="ECO:0007669"/>
    <property type="project" value="UniProtKB-SubCell"/>
</dbReference>
<dbReference type="PANTHER" id="PTHR30024">
    <property type="entry name" value="ALIPHATIC SULFONATES-BINDING PROTEIN-RELATED"/>
    <property type="match status" value="1"/>
</dbReference>
<evidence type="ECO:0000256" key="2">
    <source>
        <dbReference type="ARBA" id="ARBA00010742"/>
    </source>
</evidence>
<keyword evidence="4" id="KW-0732">Signal</keyword>
<gene>
    <name evidence="8" type="ORF">BST43_18955</name>
</gene>
<evidence type="ECO:0000313" key="9">
    <source>
        <dbReference type="Proteomes" id="UP000192434"/>
    </source>
</evidence>
<dbReference type="SMART" id="SM00062">
    <property type="entry name" value="PBPb"/>
    <property type="match status" value="1"/>
</dbReference>
<dbReference type="NCBIfam" id="TIGR01728">
    <property type="entry name" value="SsuA_fam"/>
    <property type="match status" value="1"/>
</dbReference>
<dbReference type="AlphaFoldDB" id="A0A1X0IV26"/>
<dbReference type="EMBL" id="MVII01000027">
    <property type="protein sequence ID" value="ORB52560.1"/>
    <property type="molecule type" value="Genomic_DNA"/>
</dbReference>
<dbReference type="GO" id="GO:0042626">
    <property type="term" value="F:ATPase-coupled transmembrane transporter activity"/>
    <property type="evidence" value="ECO:0007669"/>
    <property type="project" value="InterPro"/>
</dbReference>
<organism evidence="8 9">
    <name type="scientific">Mycobacteroides saopaulense</name>
    <dbReference type="NCBI Taxonomy" id="1578165"/>
    <lineage>
        <taxon>Bacteria</taxon>
        <taxon>Bacillati</taxon>
        <taxon>Actinomycetota</taxon>
        <taxon>Actinomycetes</taxon>
        <taxon>Mycobacteriales</taxon>
        <taxon>Mycobacteriaceae</taxon>
        <taxon>Mycobacteroides</taxon>
    </lineage>
</organism>
<evidence type="ECO:0000256" key="3">
    <source>
        <dbReference type="ARBA" id="ARBA00022448"/>
    </source>
</evidence>
<dbReference type="Pfam" id="PF09084">
    <property type="entry name" value="NMT1"/>
    <property type="match status" value="1"/>
</dbReference>
<dbReference type="CDD" id="cd13558">
    <property type="entry name" value="PBP2_SsuA_like_2"/>
    <property type="match status" value="1"/>
</dbReference>
<dbReference type="OrthoDB" id="506623at2"/>
<dbReference type="RefSeq" id="WP_083018267.1">
    <property type="nucleotide sequence ID" value="NZ_CP010271.1"/>
</dbReference>
<reference evidence="8 9" key="1">
    <citation type="submission" date="2016-12" db="EMBL/GenBank/DDBJ databases">
        <title>The new phylogeny of genus Mycobacterium.</title>
        <authorList>
            <person name="Tortoli E."/>
            <person name="Trovato A."/>
            <person name="Cirillo D.M."/>
        </authorList>
    </citation>
    <scope>NUCLEOTIDE SEQUENCE [LARGE SCALE GENOMIC DNA]</scope>
    <source>
        <strain evidence="8 9">CCUG 66554</strain>
    </source>
</reference>
<accession>A0A1X0IV26</accession>
<dbReference type="STRING" id="1578165.BKG68_09640"/>